<reference evidence="6 7" key="1">
    <citation type="submission" date="2014-02" db="EMBL/GenBank/DDBJ databases">
        <title>Single nucleus genome sequencing reveals high similarity among nuclei of an endomycorrhizal fungus.</title>
        <authorList>
            <person name="Lin K."/>
            <person name="Geurts R."/>
            <person name="Zhang Z."/>
            <person name="Limpens E."/>
            <person name="Saunders D.G."/>
            <person name="Mu D."/>
            <person name="Pang E."/>
            <person name="Cao H."/>
            <person name="Cha H."/>
            <person name="Lin T."/>
            <person name="Zhou Q."/>
            <person name="Shang Y."/>
            <person name="Li Y."/>
            <person name="Ivanov S."/>
            <person name="Sharma T."/>
            <person name="Velzen R.V."/>
            <person name="Ruijter N.D."/>
            <person name="Aanen D.K."/>
            <person name="Win J."/>
            <person name="Kamoun S."/>
            <person name="Bisseling T."/>
            <person name="Huang S."/>
        </authorList>
    </citation>
    <scope>NUCLEOTIDE SEQUENCE [LARGE SCALE GENOMIC DNA]</scope>
    <source>
        <strain evidence="7">DAOM197198w</strain>
    </source>
</reference>
<feature type="domain" description="Protein kinase" evidence="5">
    <location>
        <begin position="110"/>
        <end position="379"/>
    </location>
</feature>
<dbReference type="SUPFAM" id="SSF56112">
    <property type="entry name" value="Protein kinase-like (PK-like)"/>
    <property type="match status" value="2"/>
</dbReference>
<feature type="domain" description="Protein kinase" evidence="5">
    <location>
        <begin position="437"/>
        <end position="715"/>
    </location>
</feature>
<name>A0A015IVD6_RHIIW</name>
<dbReference type="PROSITE" id="PS50011">
    <property type="entry name" value="PROTEIN_KINASE_DOM"/>
    <property type="match status" value="2"/>
</dbReference>
<gene>
    <name evidence="6" type="ORF">RirG_173210</name>
</gene>
<organism evidence="6 7">
    <name type="scientific">Rhizophagus irregularis (strain DAOM 197198w)</name>
    <name type="common">Glomus intraradices</name>
    <dbReference type="NCBI Taxonomy" id="1432141"/>
    <lineage>
        <taxon>Eukaryota</taxon>
        <taxon>Fungi</taxon>
        <taxon>Fungi incertae sedis</taxon>
        <taxon>Mucoromycota</taxon>
        <taxon>Glomeromycotina</taxon>
        <taxon>Glomeromycetes</taxon>
        <taxon>Glomerales</taxon>
        <taxon>Glomeraceae</taxon>
        <taxon>Rhizophagus</taxon>
    </lineage>
</organism>
<accession>A0A015IVD6</accession>
<evidence type="ECO:0000313" key="6">
    <source>
        <dbReference type="EMBL" id="EXX61227.1"/>
    </source>
</evidence>
<dbReference type="SMR" id="A0A015IVD6"/>
<dbReference type="EMBL" id="JEMT01025792">
    <property type="protein sequence ID" value="EXX61227.1"/>
    <property type="molecule type" value="Genomic_DNA"/>
</dbReference>
<dbReference type="InterPro" id="IPR001245">
    <property type="entry name" value="Ser-Thr/Tyr_kinase_cat_dom"/>
</dbReference>
<dbReference type="OrthoDB" id="4062651at2759"/>
<evidence type="ECO:0000256" key="4">
    <source>
        <dbReference type="ARBA" id="ARBA00022840"/>
    </source>
</evidence>
<dbReference type="Proteomes" id="UP000022910">
    <property type="component" value="Unassembled WGS sequence"/>
</dbReference>
<keyword evidence="4" id="KW-0067">ATP-binding</keyword>
<dbReference type="InterPro" id="IPR011009">
    <property type="entry name" value="Kinase-like_dom_sf"/>
</dbReference>
<keyword evidence="1" id="KW-0808">Transferase</keyword>
<evidence type="ECO:0000256" key="1">
    <source>
        <dbReference type="ARBA" id="ARBA00022679"/>
    </source>
</evidence>
<dbReference type="AlphaFoldDB" id="A0A015IVD6"/>
<dbReference type="PANTHER" id="PTHR44329:SF288">
    <property type="entry name" value="MITOGEN-ACTIVATED PROTEIN KINASE KINASE KINASE 20"/>
    <property type="match status" value="1"/>
</dbReference>
<dbReference type="GO" id="GO:0004674">
    <property type="term" value="F:protein serine/threonine kinase activity"/>
    <property type="evidence" value="ECO:0007669"/>
    <property type="project" value="TreeGrafter"/>
</dbReference>
<dbReference type="Pfam" id="PF07714">
    <property type="entry name" value="PK_Tyr_Ser-Thr"/>
    <property type="match status" value="2"/>
</dbReference>
<dbReference type="HOGENOM" id="CLU_385006_0_0_1"/>
<evidence type="ECO:0000313" key="7">
    <source>
        <dbReference type="Proteomes" id="UP000022910"/>
    </source>
</evidence>
<dbReference type="PANTHER" id="PTHR44329">
    <property type="entry name" value="SERINE/THREONINE-PROTEIN KINASE TNNI3K-RELATED"/>
    <property type="match status" value="1"/>
</dbReference>
<dbReference type="GO" id="GO:0005524">
    <property type="term" value="F:ATP binding"/>
    <property type="evidence" value="ECO:0007669"/>
    <property type="project" value="UniProtKB-KW"/>
</dbReference>
<evidence type="ECO:0000256" key="2">
    <source>
        <dbReference type="ARBA" id="ARBA00022741"/>
    </source>
</evidence>
<keyword evidence="7" id="KW-1185">Reference proteome</keyword>
<dbReference type="InterPro" id="IPR000719">
    <property type="entry name" value="Prot_kinase_dom"/>
</dbReference>
<protein>
    <submittedName>
        <fullName evidence="6">Kin1p</fullName>
    </submittedName>
</protein>
<evidence type="ECO:0000256" key="3">
    <source>
        <dbReference type="ARBA" id="ARBA00022777"/>
    </source>
</evidence>
<proteinExistence type="predicted"/>
<evidence type="ECO:0000259" key="5">
    <source>
        <dbReference type="PROSITE" id="PS50011"/>
    </source>
</evidence>
<keyword evidence="3" id="KW-0418">Kinase</keyword>
<comment type="caution">
    <text evidence="6">The sequence shown here is derived from an EMBL/GenBank/DDBJ whole genome shotgun (WGS) entry which is preliminary data.</text>
</comment>
<sequence>MEGIEFSTQSILDNINNIKKDDTLSDAEKSEKIKLTNEFLGKFMKLRQCEKCQNLCFTPKSCDFCMKTFLESRFDEWDSENDKINAWIQNFQKNFIKPDYIIEWIPYDSLQDITYLSEGGFYFKIKAMWPEGRYVSWDYEQQELKRFGPQSVTIKYITNNTDQDQWLREIKAHLTLSSKILPVIRSYGLTKDGNCYMVVTENVAHDLRKYLQEKISTLNWVAKYKILLDILDSLSSVHNNDLIHGDLHSGVIWYSTSREIWLIGDLRFCRPIDNPSNELFGTIQYVAPEILKNQKENMTTSSDVYSFAMIMWEVSSGNRPYDDYNGADLSEDITKNNLRPEIMQGTPQRYSKIMRECWDDNPSKRPDIKSIQDEIKSILSDYYKNNMPKTEQDEMKMIRNFKMLKRYVIEERFDESSARPNEGVSVDIIKQDQISAEKFIDEIERISFATVSSTESSTQVAIKTLRIDKGDKSANSSLTIYLSKLQEVVSKRNHQFQHTNIVEFLGVGTRDECKVFLVMPIANGGNLRDYLKANKKLSIDKKLKIVKGIASGIMKLHGEGITHENINPKNILIFDEIAKISNIPLQFEKPFDKAFRNRDIYAYDDLFDNIGYIDPNAFIKINGNAGDYNKDKSTDIYSLGTLLWEVMSEKIPYQDEFSDGGILGLIRKIKDGHREKADIPDITKFPAEYINLYTKCWNGDSAARPTIKEVNDKLININ</sequence>
<dbReference type="InterPro" id="IPR051681">
    <property type="entry name" value="Ser/Thr_Kinases-Pseudokinases"/>
</dbReference>
<keyword evidence="2" id="KW-0547">Nucleotide-binding</keyword>
<dbReference type="Gene3D" id="1.10.510.10">
    <property type="entry name" value="Transferase(Phosphotransferase) domain 1"/>
    <property type="match status" value="2"/>
</dbReference>